<name>A0A8C3JAT0_9CHAR</name>
<reference evidence="1" key="1">
    <citation type="submission" date="2025-08" db="UniProtKB">
        <authorList>
            <consortium name="Ensembl"/>
        </authorList>
    </citation>
    <scope>IDENTIFICATION</scope>
</reference>
<reference evidence="1" key="2">
    <citation type="submission" date="2025-09" db="UniProtKB">
        <authorList>
            <consortium name="Ensembl"/>
        </authorList>
    </citation>
    <scope>IDENTIFICATION</scope>
</reference>
<keyword evidence="2" id="KW-1185">Reference proteome</keyword>
<organism evidence="1 2">
    <name type="scientific">Calidris pygmaea</name>
    <name type="common">Spoon-billed sandpiper</name>
    <dbReference type="NCBI Taxonomy" id="425635"/>
    <lineage>
        <taxon>Eukaryota</taxon>
        <taxon>Metazoa</taxon>
        <taxon>Chordata</taxon>
        <taxon>Craniata</taxon>
        <taxon>Vertebrata</taxon>
        <taxon>Euteleostomi</taxon>
        <taxon>Archelosauria</taxon>
        <taxon>Archosauria</taxon>
        <taxon>Dinosauria</taxon>
        <taxon>Saurischia</taxon>
        <taxon>Theropoda</taxon>
        <taxon>Coelurosauria</taxon>
        <taxon>Aves</taxon>
        <taxon>Neognathae</taxon>
        <taxon>Neoaves</taxon>
        <taxon>Charadriiformes</taxon>
        <taxon>Scolopacidae</taxon>
        <taxon>Calidris</taxon>
    </lineage>
</organism>
<protein>
    <submittedName>
        <fullName evidence="1">Uncharacterized protein</fullName>
    </submittedName>
</protein>
<dbReference type="AlphaFoldDB" id="A0A8C3JAT0"/>
<dbReference type="Ensembl" id="ENSCPGT00000005719.1">
    <property type="protein sequence ID" value="ENSCPGP00000005191.1"/>
    <property type="gene ID" value="ENSCPGG00000003759.1"/>
</dbReference>
<proteinExistence type="predicted"/>
<sequence length="143" mass="16345">SSYFPFKKRVSFYKTTKLPVIQQWELPNDPALLTVTEIKDHRQTFEVETEYGETNAWVEWVKHAVNSLKQSTCYACASGRPTAQIVPFPLGWTKDSVGMWCMIALYQEKTAWGNKTCHSLSLLFPALGSRECLSASSIFRSNW</sequence>
<evidence type="ECO:0000313" key="2">
    <source>
        <dbReference type="Proteomes" id="UP000694419"/>
    </source>
</evidence>
<accession>A0A8C3JAT0</accession>
<evidence type="ECO:0000313" key="1">
    <source>
        <dbReference type="Ensembl" id="ENSCPGP00000005191.1"/>
    </source>
</evidence>
<dbReference type="Proteomes" id="UP000694419">
    <property type="component" value="Unplaced"/>
</dbReference>